<feature type="region of interest" description="Disordered" evidence="13">
    <location>
        <begin position="122"/>
        <end position="178"/>
    </location>
</feature>
<evidence type="ECO:0000256" key="8">
    <source>
        <dbReference type="ARBA" id="ARBA00022989"/>
    </source>
</evidence>
<evidence type="ECO:0000256" key="7">
    <source>
        <dbReference type="ARBA" id="ARBA00022695"/>
    </source>
</evidence>
<sequence length="450" mass="46494">MADDDRPGAKDDDGVRFVTAEDLADGPAETRPPLIDLGAPSGEVQLPHWTAPATGQVPQVVLGTGVDPEVSSSADSVRWRDERESSDDLDFLRELGNLDPDEPVVERLGALDTSERTTDSDYLNFDDVELDPRKRSRARSRRPRTTRSTPATQSTGQVSAPAPASGSQARDGVDGSARPGGRNVPLAAAVGVIMAVVALLAFSVGPVGALLIAEIVVAAAGVEFLTALQRNGFRPATLVGVVAIAVFPLAAYWKGEAAFPLVLALTVVVGIIWFVAGLGGRARPVANLGVTLLSVLWIGMFGAFAALVVNVPSEGVSLLLLGIVGTVGHDVGAFFIGRAAGRTPMSALSPNKTVEGLIGGMVGSIVAVFVVAVLLGVGPFSAGGALLLGIVIAIMAPLGDLAESLFKRDLGIKDMGTLLPQHGGILDRFDGMLFVLPATYYVARLCGVAG</sequence>
<organism evidence="15">
    <name type="scientific">freshwater metagenome</name>
    <dbReference type="NCBI Taxonomy" id="449393"/>
    <lineage>
        <taxon>unclassified sequences</taxon>
        <taxon>metagenomes</taxon>
        <taxon>ecological metagenomes</taxon>
    </lineage>
</organism>
<feature type="transmembrane region" description="Helical" evidence="14">
    <location>
        <begin position="235"/>
        <end position="253"/>
    </location>
</feature>
<dbReference type="EMBL" id="CAEMXZ010000007">
    <property type="protein sequence ID" value="CAB4322542.1"/>
    <property type="molecule type" value="Genomic_DNA"/>
</dbReference>
<feature type="transmembrane region" description="Helical" evidence="14">
    <location>
        <begin position="208"/>
        <end position="228"/>
    </location>
</feature>
<dbReference type="PANTHER" id="PTHR46382">
    <property type="entry name" value="PHOSPHATIDATE CYTIDYLYLTRANSFERASE"/>
    <property type="match status" value="1"/>
</dbReference>
<evidence type="ECO:0000256" key="14">
    <source>
        <dbReference type="SAM" id="Phobius"/>
    </source>
</evidence>
<evidence type="ECO:0000313" key="15">
    <source>
        <dbReference type="EMBL" id="CAB4322542.1"/>
    </source>
</evidence>
<keyword evidence="8 14" id="KW-1133">Transmembrane helix</keyword>
<keyword evidence="10 14" id="KW-0472">Membrane</keyword>
<dbReference type="GO" id="GO:0005886">
    <property type="term" value="C:plasma membrane"/>
    <property type="evidence" value="ECO:0007669"/>
    <property type="project" value="UniProtKB-SubCell"/>
</dbReference>
<protein>
    <submittedName>
        <fullName evidence="15">Unannotated protein</fullName>
    </submittedName>
</protein>
<reference evidence="15" key="1">
    <citation type="submission" date="2020-05" db="EMBL/GenBank/DDBJ databases">
        <authorList>
            <person name="Chiriac C."/>
            <person name="Salcher M."/>
            <person name="Ghai R."/>
            <person name="Kavagutti S V."/>
        </authorList>
    </citation>
    <scope>NUCLEOTIDE SEQUENCE</scope>
</reference>
<evidence type="ECO:0000256" key="13">
    <source>
        <dbReference type="SAM" id="MobiDB-lite"/>
    </source>
</evidence>
<accession>A0A6J5YG36</accession>
<keyword evidence="3" id="KW-1003">Cell membrane</keyword>
<evidence type="ECO:0000256" key="11">
    <source>
        <dbReference type="ARBA" id="ARBA00023209"/>
    </source>
</evidence>
<evidence type="ECO:0000256" key="4">
    <source>
        <dbReference type="ARBA" id="ARBA00022516"/>
    </source>
</evidence>
<dbReference type="GO" id="GO:0004605">
    <property type="term" value="F:phosphatidate cytidylyltransferase activity"/>
    <property type="evidence" value="ECO:0007669"/>
    <property type="project" value="TreeGrafter"/>
</dbReference>
<proteinExistence type="inferred from homology"/>
<evidence type="ECO:0000256" key="5">
    <source>
        <dbReference type="ARBA" id="ARBA00022679"/>
    </source>
</evidence>
<feature type="transmembrane region" description="Helical" evidence="14">
    <location>
        <begin position="315"/>
        <end position="336"/>
    </location>
</feature>
<evidence type="ECO:0000256" key="2">
    <source>
        <dbReference type="ARBA" id="ARBA00010185"/>
    </source>
</evidence>
<evidence type="ECO:0000256" key="10">
    <source>
        <dbReference type="ARBA" id="ARBA00023136"/>
    </source>
</evidence>
<evidence type="ECO:0000256" key="9">
    <source>
        <dbReference type="ARBA" id="ARBA00023098"/>
    </source>
</evidence>
<comment type="subcellular location">
    <subcellularLocation>
        <location evidence="1">Cell membrane</location>
        <topology evidence="1">Multi-pass membrane protein</topology>
    </subcellularLocation>
</comment>
<comment type="similarity">
    <text evidence="2">Belongs to the CDS family.</text>
</comment>
<feature type="transmembrane region" description="Helical" evidence="14">
    <location>
        <begin position="184"/>
        <end position="202"/>
    </location>
</feature>
<feature type="transmembrane region" description="Helical" evidence="14">
    <location>
        <begin position="384"/>
        <end position="406"/>
    </location>
</feature>
<keyword evidence="4" id="KW-0444">Lipid biosynthesis</keyword>
<feature type="region of interest" description="Disordered" evidence="13">
    <location>
        <begin position="65"/>
        <end position="97"/>
    </location>
</feature>
<dbReference type="PROSITE" id="PS01315">
    <property type="entry name" value="CDS"/>
    <property type="match status" value="1"/>
</dbReference>
<keyword evidence="6 14" id="KW-0812">Transmembrane</keyword>
<dbReference type="AlphaFoldDB" id="A0A6J5YG36"/>
<keyword evidence="9" id="KW-0443">Lipid metabolism</keyword>
<dbReference type="GO" id="GO:0016024">
    <property type="term" value="P:CDP-diacylglycerol biosynthetic process"/>
    <property type="evidence" value="ECO:0007669"/>
    <property type="project" value="TreeGrafter"/>
</dbReference>
<dbReference type="Pfam" id="PF01148">
    <property type="entry name" value="CTP_transf_1"/>
    <property type="match status" value="1"/>
</dbReference>
<dbReference type="PANTHER" id="PTHR46382:SF1">
    <property type="entry name" value="PHOSPHATIDATE CYTIDYLYLTRANSFERASE"/>
    <property type="match status" value="1"/>
</dbReference>
<feature type="compositionally biased region" description="Basic and acidic residues" evidence="13">
    <location>
        <begin position="1"/>
        <end position="15"/>
    </location>
</feature>
<feature type="transmembrane region" description="Helical" evidence="14">
    <location>
        <begin position="259"/>
        <end position="278"/>
    </location>
</feature>
<name>A0A6J5YG36_9ZZZZ</name>
<dbReference type="InterPro" id="IPR000374">
    <property type="entry name" value="PC_trans"/>
</dbReference>
<evidence type="ECO:0000256" key="6">
    <source>
        <dbReference type="ARBA" id="ARBA00022692"/>
    </source>
</evidence>
<keyword evidence="5" id="KW-0808">Transferase</keyword>
<evidence type="ECO:0000256" key="3">
    <source>
        <dbReference type="ARBA" id="ARBA00022475"/>
    </source>
</evidence>
<feature type="compositionally biased region" description="Basic residues" evidence="13">
    <location>
        <begin position="134"/>
        <end position="145"/>
    </location>
</feature>
<keyword evidence="7" id="KW-0548">Nucleotidyltransferase</keyword>
<keyword evidence="12" id="KW-1208">Phospholipid metabolism</keyword>
<keyword evidence="11" id="KW-0594">Phospholipid biosynthesis</keyword>
<evidence type="ECO:0000256" key="12">
    <source>
        <dbReference type="ARBA" id="ARBA00023264"/>
    </source>
</evidence>
<feature type="region of interest" description="Disordered" evidence="13">
    <location>
        <begin position="1"/>
        <end position="48"/>
    </location>
</feature>
<evidence type="ECO:0000256" key="1">
    <source>
        <dbReference type="ARBA" id="ARBA00004651"/>
    </source>
</evidence>
<feature type="transmembrane region" description="Helical" evidence="14">
    <location>
        <begin position="285"/>
        <end position="309"/>
    </location>
</feature>
<feature type="transmembrane region" description="Helical" evidence="14">
    <location>
        <begin position="357"/>
        <end position="378"/>
    </location>
</feature>
<gene>
    <name evidence="15" type="ORF">UFOPK1392_00277</name>
</gene>